<feature type="signal peptide" evidence="7">
    <location>
        <begin position="1"/>
        <end position="31"/>
    </location>
</feature>
<dbReference type="OrthoDB" id="9805159at2"/>
<dbReference type="Pfam" id="PF02368">
    <property type="entry name" value="Big_2"/>
    <property type="match status" value="2"/>
</dbReference>
<dbReference type="RefSeq" id="WP_073338073.1">
    <property type="nucleotide sequence ID" value="NZ_FQXM01000008.1"/>
</dbReference>
<accession>A0A1M5UJH7</accession>
<dbReference type="InterPro" id="IPR051298">
    <property type="entry name" value="Heme_transport/Cell_adhesion"/>
</dbReference>
<evidence type="ECO:0000256" key="6">
    <source>
        <dbReference type="SAM" id="Phobius"/>
    </source>
</evidence>
<keyword evidence="4" id="KW-0572">Peptidoglycan-anchor</keyword>
<evidence type="ECO:0000256" key="5">
    <source>
        <dbReference type="SAM" id="MobiDB-lite"/>
    </source>
</evidence>
<feature type="domain" description="Gram-positive cocci surface proteins LPxTG" evidence="8">
    <location>
        <begin position="1544"/>
        <end position="1581"/>
    </location>
</feature>
<evidence type="ECO:0000256" key="4">
    <source>
        <dbReference type="ARBA" id="ARBA00023088"/>
    </source>
</evidence>
<dbReference type="InterPro" id="IPR019931">
    <property type="entry name" value="LPXTG_anchor"/>
</dbReference>
<evidence type="ECO:0000313" key="10">
    <source>
        <dbReference type="Proteomes" id="UP000184447"/>
    </source>
</evidence>
<proteinExistence type="predicted"/>
<protein>
    <submittedName>
        <fullName evidence="9">LPXTG-motif cell wall anchor domain-containing protein</fullName>
    </submittedName>
</protein>
<dbReference type="PANTHER" id="PTHR22917">
    <property type="entry name" value="HEMOPEXIN DOMAIN-CONTAINING PROTEIN"/>
    <property type="match status" value="1"/>
</dbReference>
<dbReference type="InterPro" id="IPR003343">
    <property type="entry name" value="Big_2"/>
</dbReference>
<name>A0A1M5UJH7_9CLOT</name>
<feature type="region of interest" description="Disordered" evidence="5">
    <location>
        <begin position="1295"/>
        <end position="1375"/>
    </location>
</feature>
<sequence>MAFKKKTVKKSVSAFLAFSMISMCTTLPIKAVEQNTFPTNISFEDNEDSLNYTYGGGSSDVTVIENDTMNGDKALQVVYKKADWPGMYLRPKNIDNDDTTIEYWDLGDDGCLSFDIMNPMDITQEICVKFDDETLSGGNSNSVVYKISVPANKKSSFYVSTGGELPELGMHTLPPSDAGTPASFGWGKKDINLNHITQITFWINSNKTEKTLLFDNIKVVPNLASDLTYMNNVIDQYGQYTKETWPGKVTSDQELIDSVDKENAILDAQIQAINDAGNLSKYGGLKDESMRQEATGRFYVKKVEGKWTFVDPDGYPYIATGLDIVRLADMLTWITGRDDVDTYGVNMFENLPSKTSSLGDHYTTVSNTVRPPYGLTSGDAFNFYSANLERKYGDDYLSDWTDMTLKRFKAWGFSSLGCWAEPSLYFGKGEENKMPYVANGWINGTHKKLDNPARGGKLSDPFDPQFAISAANMATSVQAYGVDSDKWCLGIYVDNEIEWGNGLSDSQIYSVIDGVFAMDANLSDSYAKKAFIEILKSKYVTIDELNSAWGTTLTSFDDLNAPYTGKISDKSLLLSSLADKYYSTVSKAVKEKLPNVLYLGSRLAQWGTSAEVAQACAKYADVVSFNCYKTDVNQTWMNLGTYDKPIIIGEFHFNATDSGMFAPGLVPVKTQADRGAAYKDYMTSVFESEYFVGAHWFQYYDQPILGRAWDGENTNAGFVDVADQPFTELVDAAKEINEQSYSIKFGYNPLQEISLNETSIELNKTNNTASLVVNATPIDASNSSVIWTSSNSKVATVDTTGKVIAIGDGYATIQAKSVSNQFAIATCSVKVTGFADITVPSTFSKISFEDGETNNINPLGGNGKAVVTEFIKDSTLDAAVTNGDKATKVTIAKKSGSDGEVSTLELTPDSSWSFGKGNKLKLDVTNPNDFGIQTRVNIMDNNNRLRTYYFNIAANTTRTLTIENFDKSADSWGSDGYYGANDGLDTENIKLIALYLWEADGNIPADTEVSYIVDNIFVKETKSYDFDKISFETGENITAACTGNGKAIASIIDTDGVTHGTNASKITVSEKSGKDGVNSTYDIVPSDTWNFGNDNILHIDVKNPNNFPIQFRTNIKDDNGVLRTYYFPVLAGEKRTLSINNFGASGDNWGSDGFFGGSVGLDTEKIDLLSLYVWEASADIPAATEFSFIVDNIYIEEVSQIVATATTVILDKLTTDLTKTNKEVILNAVVYPDSAVDTSVVWATSNPQIATVDQTGKVTAVGNGTAYISATATDNSLAKAFCKINVTGMEVVIPPTTDTTTTTPTNTPTDTTTTTPTDTTTTTPTDTTTTTPTDTTTTTPTDTTTTTPTDTTTTTPTDTTTTTPTDTTTTTPTTTTDTNTPAVVIAESIDIKNNSKVSKSYFESILGKDKTIKFIGNAITWSFNGLDLNKDFISSMTDIDLSMEIPSDELKGKINDKVKSMIGKNVPVYAFSLSYDGQLPGKASITIFVGTEWANKSIDVARYFSDKNTYKIVDTTQVDKNGYMTFTTDHCSDYFITETSVAKLPKTGSSIDTSILVLLGTLMTLSGLVLFISNKKKKEMA</sequence>
<dbReference type="Gene3D" id="2.60.40.1080">
    <property type="match status" value="2"/>
</dbReference>
<dbReference type="SUPFAM" id="SSF49373">
    <property type="entry name" value="Invasin/intimin cell-adhesion fragments"/>
    <property type="match status" value="2"/>
</dbReference>
<dbReference type="Gene3D" id="3.20.20.80">
    <property type="entry name" value="Glycosidases"/>
    <property type="match status" value="1"/>
</dbReference>
<evidence type="ECO:0000313" key="9">
    <source>
        <dbReference type="EMBL" id="SHH63071.1"/>
    </source>
</evidence>
<keyword evidence="2" id="KW-0964">Secreted</keyword>
<dbReference type="SUPFAM" id="SSF51445">
    <property type="entry name" value="(Trans)glycosidases"/>
    <property type="match status" value="1"/>
</dbReference>
<dbReference type="SMART" id="SM00635">
    <property type="entry name" value="BID_2"/>
    <property type="match status" value="2"/>
</dbReference>
<dbReference type="InterPro" id="IPR017853">
    <property type="entry name" value="GH"/>
</dbReference>
<dbReference type="STRING" id="1121316.SAMN02745207_01766"/>
<dbReference type="Gene3D" id="2.60.120.430">
    <property type="entry name" value="Galactose-binding lectin"/>
    <property type="match status" value="3"/>
</dbReference>
<dbReference type="NCBIfam" id="TIGR01167">
    <property type="entry name" value="LPXTG_anchor"/>
    <property type="match status" value="1"/>
</dbReference>
<keyword evidence="3 7" id="KW-0732">Signal</keyword>
<keyword evidence="6" id="KW-1133">Transmembrane helix</keyword>
<keyword evidence="10" id="KW-1185">Reference proteome</keyword>
<dbReference type="EMBL" id="FQXM01000008">
    <property type="protein sequence ID" value="SHH63071.1"/>
    <property type="molecule type" value="Genomic_DNA"/>
</dbReference>
<dbReference type="Pfam" id="PF00746">
    <property type="entry name" value="Gram_pos_anchor"/>
    <property type="match status" value="1"/>
</dbReference>
<dbReference type="PROSITE" id="PS50847">
    <property type="entry name" value="GRAM_POS_ANCHORING"/>
    <property type="match status" value="1"/>
</dbReference>
<evidence type="ECO:0000256" key="7">
    <source>
        <dbReference type="SAM" id="SignalP"/>
    </source>
</evidence>
<keyword evidence="6" id="KW-0472">Membrane</keyword>
<gene>
    <name evidence="9" type="ORF">SAMN02745207_01766</name>
</gene>
<reference evidence="9 10" key="1">
    <citation type="submission" date="2016-11" db="EMBL/GenBank/DDBJ databases">
        <authorList>
            <person name="Jaros S."/>
            <person name="Januszkiewicz K."/>
            <person name="Wedrychowicz H."/>
        </authorList>
    </citation>
    <scope>NUCLEOTIDE SEQUENCE [LARGE SCALE GENOMIC DNA]</scope>
    <source>
        <strain evidence="9 10">DSM 8605</strain>
    </source>
</reference>
<dbReference type="InterPro" id="IPR040669">
    <property type="entry name" value="Agarase_CBM"/>
</dbReference>
<dbReference type="Pfam" id="PF17992">
    <property type="entry name" value="Agarase_CBM"/>
    <property type="match status" value="1"/>
</dbReference>
<dbReference type="InterPro" id="IPR008964">
    <property type="entry name" value="Invasin/intimin_cell_adhesion"/>
</dbReference>
<dbReference type="Proteomes" id="UP000184447">
    <property type="component" value="Unassembled WGS sequence"/>
</dbReference>
<evidence type="ECO:0000256" key="1">
    <source>
        <dbReference type="ARBA" id="ARBA00022512"/>
    </source>
</evidence>
<evidence type="ECO:0000259" key="8">
    <source>
        <dbReference type="PROSITE" id="PS50847"/>
    </source>
</evidence>
<evidence type="ECO:0000256" key="2">
    <source>
        <dbReference type="ARBA" id="ARBA00022525"/>
    </source>
</evidence>
<feature type="chain" id="PRO_5012138384" evidence="7">
    <location>
        <begin position="32"/>
        <end position="1581"/>
    </location>
</feature>
<organism evidence="9 10">
    <name type="scientific">Clostridium grantii DSM 8605</name>
    <dbReference type="NCBI Taxonomy" id="1121316"/>
    <lineage>
        <taxon>Bacteria</taxon>
        <taxon>Bacillati</taxon>
        <taxon>Bacillota</taxon>
        <taxon>Clostridia</taxon>
        <taxon>Eubacteriales</taxon>
        <taxon>Clostridiaceae</taxon>
        <taxon>Clostridium</taxon>
    </lineage>
</organism>
<keyword evidence="1" id="KW-0134">Cell wall</keyword>
<evidence type="ECO:0000256" key="3">
    <source>
        <dbReference type="ARBA" id="ARBA00022729"/>
    </source>
</evidence>
<keyword evidence="6" id="KW-0812">Transmembrane</keyword>
<feature type="transmembrane region" description="Helical" evidence="6">
    <location>
        <begin position="1553"/>
        <end position="1572"/>
    </location>
</feature>
<dbReference type="PANTHER" id="PTHR22917:SF6">
    <property type="entry name" value="EG:8D8.2 PROTEIN-RELATED"/>
    <property type="match status" value="1"/>
</dbReference>